<proteinExistence type="predicted"/>
<dbReference type="EMBL" id="KZ559505">
    <property type="protein sequence ID" value="PLN85315.1"/>
    <property type="molecule type" value="Genomic_DNA"/>
</dbReference>
<protein>
    <submittedName>
        <fullName evidence="2">Uncharacterized protein</fullName>
    </submittedName>
</protein>
<gene>
    <name evidence="2" type="ORF">BDW42DRAFT_160871</name>
</gene>
<feature type="transmembrane region" description="Helical" evidence="1">
    <location>
        <begin position="12"/>
        <end position="34"/>
    </location>
</feature>
<accession>A0A2J5I5X4</accession>
<evidence type="ECO:0000313" key="2">
    <source>
        <dbReference type="EMBL" id="PLN85315.1"/>
    </source>
</evidence>
<keyword evidence="1" id="KW-1133">Transmembrane helix</keyword>
<keyword evidence="3" id="KW-1185">Reference proteome</keyword>
<sequence>MTGVTTGQYGNGILNSSVLMLHVFCFSNFFKFSLSHQESTKARMICIYVIKQMMKL</sequence>
<reference evidence="3" key="1">
    <citation type="submission" date="2017-12" db="EMBL/GenBank/DDBJ databases">
        <authorList>
            <consortium name="DOE Joint Genome Institute"/>
            <person name="Mondo S.J."/>
            <person name="Kjaerbolling I."/>
            <person name="Vesth T.C."/>
            <person name="Frisvad J.C."/>
            <person name="Nybo J.L."/>
            <person name="Theobald S."/>
            <person name="Kuo A."/>
            <person name="Bowyer P."/>
            <person name="Matsuda Y."/>
            <person name="Lyhne E.K."/>
            <person name="Kogle M.E."/>
            <person name="Clum A."/>
            <person name="Lipzen A."/>
            <person name="Salamov A."/>
            <person name="Ngan C.Y."/>
            <person name="Daum C."/>
            <person name="Chiniquy J."/>
            <person name="Barry K."/>
            <person name="LaButti K."/>
            <person name="Haridas S."/>
            <person name="Simmons B.A."/>
            <person name="Magnuson J.K."/>
            <person name="Mortensen U.H."/>
            <person name="Larsen T.O."/>
            <person name="Grigoriev I.V."/>
            <person name="Baker S.E."/>
            <person name="Andersen M.R."/>
            <person name="Nordberg H.P."/>
            <person name="Cantor M.N."/>
            <person name="Hua S.X."/>
        </authorList>
    </citation>
    <scope>NUCLEOTIDE SEQUENCE [LARGE SCALE GENOMIC DNA]</scope>
    <source>
        <strain evidence="3">IBT 19404</strain>
    </source>
</reference>
<name>A0A2J5I5X4_9EURO</name>
<organism evidence="2 3">
    <name type="scientific">Aspergillus taichungensis</name>
    <dbReference type="NCBI Taxonomy" id="482145"/>
    <lineage>
        <taxon>Eukaryota</taxon>
        <taxon>Fungi</taxon>
        <taxon>Dikarya</taxon>
        <taxon>Ascomycota</taxon>
        <taxon>Pezizomycotina</taxon>
        <taxon>Eurotiomycetes</taxon>
        <taxon>Eurotiomycetidae</taxon>
        <taxon>Eurotiales</taxon>
        <taxon>Aspergillaceae</taxon>
        <taxon>Aspergillus</taxon>
        <taxon>Aspergillus subgen. Circumdati</taxon>
    </lineage>
</organism>
<evidence type="ECO:0000313" key="3">
    <source>
        <dbReference type="Proteomes" id="UP000235023"/>
    </source>
</evidence>
<dbReference type="AlphaFoldDB" id="A0A2J5I5X4"/>
<keyword evidence="1" id="KW-0472">Membrane</keyword>
<dbReference type="Proteomes" id="UP000235023">
    <property type="component" value="Unassembled WGS sequence"/>
</dbReference>
<keyword evidence="1" id="KW-0812">Transmembrane</keyword>
<evidence type="ECO:0000256" key="1">
    <source>
        <dbReference type="SAM" id="Phobius"/>
    </source>
</evidence>